<dbReference type="NCBIfam" id="TIGR00254">
    <property type="entry name" value="GGDEF"/>
    <property type="match status" value="1"/>
</dbReference>
<dbReference type="InterPro" id="IPR000160">
    <property type="entry name" value="GGDEF_dom"/>
</dbReference>
<dbReference type="PROSITE" id="PS50883">
    <property type="entry name" value="EAL"/>
    <property type="match status" value="1"/>
</dbReference>
<dbReference type="FunFam" id="3.30.70.270:FF:000001">
    <property type="entry name" value="Diguanylate cyclase domain protein"/>
    <property type="match status" value="1"/>
</dbReference>
<dbReference type="InterPro" id="IPR035919">
    <property type="entry name" value="EAL_sf"/>
</dbReference>
<keyword evidence="7" id="KW-1185">Reference proteome</keyword>
<reference evidence="6 7" key="1">
    <citation type="submission" date="2016-10" db="EMBL/GenBank/DDBJ databases">
        <authorList>
            <person name="de Groot N.N."/>
        </authorList>
    </citation>
    <scope>NUCLEOTIDE SEQUENCE [LARGE SCALE GENOMIC DNA]</scope>
    <source>
        <strain evidence="6 7">DSM 4180</strain>
    </source>
</reference>
<dbReference type="STRING" id="195064.SAMN05421721_102170"/>
<dbReference type="Proteomes" id="UP000199556">
    <property type="component" value="Unassembled WGS sequence"/>
</dbReference>
<evidence type="ECO:0000313" key="6">
    <source>
        <dbReference type="EMBL" id="SFM30313.1"/>
    </source>
</evidence>
<dbReference type="GO" id="GO:0016020">
    <property type="term" value="C:membrane"/>
    <property type="evidence" value="ECO:0007669"/>
    <property type="project" value="InterPro"/>
</dbReference>
<dbReference type="AlphaFoldDB" id="A0A1I4PS59"/>
<organism evidence="6 7">
    <name type="scientific">Ectothiorhodospira mobilis</name>
    <dbReference type="NCBI Taxonomy" id="195064"/>
    <lineage>
        <taxon>Bacteria</taxon>
        <taxon>Pseudomonadati</taxon>
        <taxon>Pseudomonadota</taxon>
        <taxon>Gammaproteobacteria</taxon>
        <taxon>Chromatiales</taxon>
        <taxon>Ectothiorhodospiraceae</taxon>
        <taxon>Ectothiorhodospira</taxon>
    </lineage>
</organism>
<dbReference type="SUPFAM" id="SSF141868">
    <property type="entry name" value="EAL domain-like"/>
    <property type="match status" value="1"/>
</dbReference>
<dbReference type="GO" id="GO:0007165">
    <property type="term" value="P:signal transduction"/>
    <property type="evidence" value="ECO:0007669"/>
    <property type="project" value="InterPro"/>
</dbReference>
<evidence type="ECO:0000259" key="5">
    <source>
        <dbReference type="PROSITE" id="PS50887"/>
    </source>
</evidence>
<dbReference type="EMBL" id="FOUO01000002">
    <property type="protein sequence ID" value="SFM30313.1"/>
    <property type="molecule type" value="Genomic_DNA"/>
</dbReference>
<dbReference type="InterPro" id="IPR001633">
    <property type="entry name" value="EAL_dom"/>
</dbReference>
<dbReference type="SMART" id="SM00052">
    <property type="entry name" value="EAL"/>
    <property type="match status" value="1"/>
</dbReference>
<keyword evidence="2" id="KW-1133">Transmembrane helix</keyword>
<dbReference type="InterPro" id="IPR050706">
    <property type="entry name" value="Cyclic-di-GMP_PDE-like"/>
</dbReference>
<dbReference type="Gene3D" id="3.30.450.220">
    <property type="entry name" value="LuxQ periplasmic domain, N-terminal subdomain"/>
    <property type="match status" value="1"/>
</dbReference>
<name>A0A1I4PS59_ECTMO</name>
<dbReference type="PANTHER" id="PTHR33121:SF70">
    <property type="entry name" value="SIGNALING PROTEIN YKOW"/>
    <property type="match status" value="1"/>
</dbReference>
<dbReference type="Gene3D" id="6.10.340.10">
    <property type="match status" value="1"/>
</dbReference>
<feature type="transmembrane region" description="Helical" evidence="2">
    <location>
        <begin position="292"/>
        <end position="315"/>
    </location>
</feature>
<dbReference type="Gene3D" id="3.20.20.450">
    <property type="entry name" value="EAL domain"/>
    <property type="match status" value="1"/>
</dbReference>
<protein>
    <submittedName>
        <fullName evidence="6">Diguanylate cyclase (GGDEF) domain-containing protein</fullName>
    </submittedName>
</protein>
<keyword evidence="2" id="KW-0472">Membrane</keyword>
<evidence type="ECO:0000256" key="2">
    <source>
        <dbReference type="SAM" id="Phobius"/>
    </source>
</evidence>
<dbReference type="PROSITE" id="PS50887">
    <property type="entry name" value="GGDEF"/>
    <property type="match status" value="1"/>
</dbReference>
<feature type="domain" description="HAMP" evidence="4">
    <location>
        <begin position="317"/>
        <end position="371"/>
    </location>
</feature>
<proteinExistence type="predicted"/>
<dbReference type="InterPro" id="IPR043128">
    <property type="entry name" value="Rev_trsase/Diguanyl_cyclase"/>
</dbReference>
<dbReference type="Gene3D" id="1.20.120.30">
    <property type="entry name" value="Aspartate receptor, ligand-binding domain"/>
    <property type="match status" value="1"/>
</dbReference>
<gene>
    <name evidence="6" type="ORF">SAMN05421721_102170</name>
</gene>
<dbReference type="RefSeq" id="WP_143096329.1">
    <property type="nucleotide sequence ID" value="NZ_FOUO01000002.1"/>
</dbReference>
<dbReference type="InterPro" id="IPR043056">
    <property type="entry name" value="LuxQ-periplasm_N"/>
</dbReference>
<dbReference type="Pfam" id="PF00990">
    <property type="entry name" value="GGDEF"/>
    <property type="match status" value="1"/>
</dbReference>
<dbReference type="OrthoDB" id="5790209at2"/>
<dbReference type="Gene3D" id="3.30.70.270">
    <property type="match status" value="1"/>
</dbReference>
<comment type="cofactor">
    <cofactor evidence="1">
        <name>Mg(2+)</name>
        <dbReference type="ChEBI" id="CHEBI:18420"/>
    </cofactor>
</comment>
<evidence type="ECO:0000259" key="4">
    <source>
        <dbReference type="PROSITE" id="PS50885"/>
    </source>
</evidence>
<dbReference type="GO" id="GO:0071111">
    <property type="term" value="F:cyclic-guanylate-specific phosphodiesterase activity"/>
    <property type="evidence" value="ECO:0007669"/>
    <property type="project" value="InterPro"/>
</dbReference>
<evidence type="ECO:0000313" key="7">
    <source>
        <dbReference type="Proteomes" id="UP000199556"/>
    </source>
</evidence>
<dbReference type="SUPFAM" id="SSF55073">
    <property type="entry name" value="Nucleotide cyclase"/>
    <property type="match status" value="1"/>
</dbReference>
<dbReference type="CDD" id="cd01949">
    <property type="entry name" value="GGDEF"/>
    <property type="match status" value="1"/>
</dbReference>
<feature type="transmembrane region" description="Helical" evidence="2">
    <location>
        <begin position="22"/>
        <end position="46"/>
    </location>
</feature>
<dbReference type="SMART" id="SM00267">
    <property type="entry name" value="GGDEF"/>
    <property type="match status" value="1"/>
</dbReference>
<dbReference type="PANTHER" id="PTHR33121">
    <property type="entry name" value="CYCLIC DI-GMP PHOSPHODIESTERASE PDEF"/>
    <property type="match status" value="1"/>
</dbReference>
<dbReference type="Pfam" id="PF00563">
    <property type="entry name" value="EAL"/>
    <property type="match status" value="1"/>
</dbReference>
<sequence length="934" mass="102945">MTGVDPPAVAENTPATPRPRTLIRTLVLALGGAMTVFTLLAVLLAVQGARETTLQELQRGFDRSAALAALVLDQEIQAAERAVGELARLPALEQAVRGDRPQQAAKVLNQPQAGAVARRFDAVVLTRDAVTPWAAGGVALGHRGDLQAWLARRAATPYLSNTRLVIHPGDANRAPSLVLVVRRGVRDPATGRAVAHLAGAVILSDKLSLFNAIRHHARLEGVGLTLGDRLFTIPDPQGQGLAQLEWPPSGQYTAVPSPEGRHVAWRPLGLSHLQAPAGVLMSVRDHGGEAGVLVRTVLLIAALMLVIMLALLAFLTHYIGLPLRTLAEQARQSHVGPFQPLRLPQRHRADELVGLVTAFNDLIHRIGTHQAELDRIAHYDALTGVPNRRLLVARLERAVTAARRHGNPLAVCYLDLDGFKSINDRHGHAMGDRLLLEITARLKDLLRAGDTLGRLGGDEFVILCNRIGSPDRADAALRRVLEAASAPVWLDGLRLQVSASIGVTFCPPDEGDPDHLLRHADQAMYQAKEAGRNRYHRFDPERHREVRDLQHQAERVRSALREDELTIHYQPKVDLRTGEVLGAEALVRWDEPGCGLRGPDHFLPAFRAAGLEGDLDEWVLEQVFRQMESWRRAGFHCPVGVNVSGEFLLGPRFEPAWRRGLEAHPAVSPEDLQFEILETTTLADLPQASEVISRCLHHGAQFALDDFGTGYASLSYLRTLPVATLKIDRSFVLDMLQDPNDLDMVESIVRLGRTFNKQVVAEGVETLDHAALLLRLGCVQAQGYAFTAALPPEALPPWVEQWRRGRTWEGLAHRLPQEGDPTLGLAARCHARWSGELMRVLAEGGRASPEADAALKRFERWYFGSGTNRYSEHPGFEELGRAHRRMRTQAQMLRKLRRRGWLDALQRHLPELQAARTQADTAFKRLMSACARGG</sequence>
<accession>A0A1I4PS59</accession>
<dbReference type="InterPro" id="IPR029787">
    <property type="entry name" value="Nucleotide_cyclase"/>
</dbReference>
<feature type="domain" description="EAL" evidence="3">
    <location>
        <begin position="549"/>
        <end position="803"/>
    </location>
</feature>
<dbReference type="CDD" id="cd01948">
    <property type="entry name" value="EAL"/>
    <property type="match status" value="1"/>
</dbReference>
<dbReference type="InterPro" id="IPR003660">
    <property type="entry name" value="HAMP_dom"/>
</dbReference>
<dbReference type="PROSITE" id="PS50885">
    <property type="entry name" value="HAMP"/>
    <property type="match status" value="1"/>
</dbReference>
<feature type="domain" description="GGDEF" evidence="5">
    <location>
        <begin position="407"/>
        <end position="540"/>
    </location>
</feature>
<evidence type="ECO:0000256" key="1">
    <source>
        <dbReference type="ARBA" id="ARBA00001946"/>
    </source>
</evidence>
<keyword evidence="2" id="KW-0812">Transmembrane</keyword>
<evidence type="ECO:0000259" key="3">
    <source>
        <dbReference type="PROSITE" id="PS50883"/>
    </source>
</evidence>